<dbReference type="InterPro" id="IPR044878">
    <property type="entry name" value="UbiA_sf"/>
</dbReference>
<dbReference type="RefSeq" id="WP_024108790.1">
    <property type="nucleotide sequence ID" value="NZ_CP038499.1"/>
</dbReference>
<dbReference type="Proteomes" id="UP000266633">
    <property type="component" value="Unassembled WGS sequence"/>
</dbReference>
<feature type="transmembrane region" description="Helical" evidence="1">
    <location>
        <begin position="85"/>
        <end position="107"/>
    </location>
</feature>
<sequence length="292" mass="33872">MERLNNFCDIVFPVKFYIFFSIVWFFGMEAFFALVTGEKIFFTIGDFLSIFIGFLILFFIRVIDEIKDYEFDIKNNPERPLVKGVISRADIMIYGVTTALLIIILNFLNNNSLLPYTMIIYILFIWFIDKIVNKISVNSFFQLAIAFPASLQIYIYYLFYLLTKYGHGYKGSHIFFVVPFALSFLALEILRKTRWKNVKDGLYSNDIGPVQSHFLGTALGVIGVIICYVKVNPVLGGYSYILWLPVLFLLANAIRFFILKNEKVSIRIFPLFFLIGIYTMNIVLYCISVVNL</sequence>
<protein>
    <recommendedName>
        <fullName evidence="4">Prenyltransferase</fullName>
    </recommendedName>
</protein>
<comment type="caution">
    <text evidence="2">The sequence shown here is derived from an EMBL/GenBank/DDBJ whole genome shotgun (WGS) entry which is preliminary data.</text>
</comment>
<feature type="transmembrane region" description="Helical" evidence="1">
    <location>
        <begin position="237"/>
        <end position="259"/>
    </location>
</feature>
<proteinExistence type="predicted"/>
<keyword evidence="1" id="KW-1133">Transmembrane helix</keyword>
<keyword evidence="1" id="KW-0472">Membrane</keyword>
<evidence type="ECO:0008006" key="4">
    <source>
        <dbReference type="Google" id="ProtNLM"/>
    </source>
</evidence>
<name>A0ABX9NSQ9_9GAMM</name>
<reference evidence="2 3" key="1">
    <citation type="submission" date="2018-09" db="EMBL/GenBank/DDBJ databases">
        <title>Phylogenetic diversity of Pectobacterium and Dickeya strains causing blackleg disease of potato in Morocco.</title>
        <authorList>
            <person name="Oulghazi S."/>
            <person name="Moumni M."/>
            <person name="Faure D."/>
        </authorList>
    </citation>
    <scope>NUCLEOTIDE SEQUENCE [LARGE SCALE GENOMIC DNA]</scope>
    <source>
        <strain evidence="2 3">S4.16.03.LID</strain>
    </source>
</reference>
<keyword evidence="1" id="KW-0812">Transmembrane</keyword>
<dbReference type="Gene3D" id="1.10.357.140">
    <property type="entry name" value="UbiA prenyltransferase"/>
    <property type="match status" value="1"/>
</dbReference>
<feature type="transmembrane region" description="Helical" evidence="1">
    <location>
        <begin position="271"/>
        <end position="290"/>
    </location>
</feature>
<feature type="transmembrane region" description="Helical" evidence="1">
    <location>
        <begin position="140"/>
        <end position="159"/>
    </location>
</feature>
<keyword evidence="3" id="KW-1185">Reference proteome</keyword>
<accession>A0ABX9NSQ9</accession>
<dbReference type="EMBL" id="QZDO01000006">
    <property type="protein sequence ID" value="RJL76091.1"/>
    <property type="molecule type" value="Genomic_DNA"/>
</dbReference>
<feature type="transmembrane region" description="Helical" evidence="1">
    <location>
        <begin position="171"/>
        <end position="190"/>
    </location>
</feature>
<feature type="transmembrane region" description="Helical" evidence="1">
    <location>
        <begin position="40"/>
        <end position="64"/>
    </location>
</feature>
<evidence type="ECO:0000313" key="2">
    <source>
        <dbReference type="EMBL" id="RJL76091.1"/>
    </source>
</evidence>
<feature type="transmembrane region" description="Helical" evidence="1">
    <location>
        <begin position="210"/>
        <end position="231"/>
    </location>
</feature>
<evidence type="ECO:0000313" key="3">
    <source>
        <dbReference type="Proteomes" id="UP000266633"/>
    </source>
</evidence>
<organism evidence="2 3">
    <name type="scientific">Dickeya dianthicola</name>
    <dbReference type="NCBI Taxonomy" id="204039"/>
    <lineage>
        <taxon>Bacteria</taxon>
        <taxon>Pseudomonadati</taxon>
        <taxon>Pseudomonadota</taxon>
        <taxon>Gammaproteobacteria</taxon>
        <taxon>Enterobacterales</taxon>
        <taxon>Pectobacteriaceae</taxon>
        <taxon>Dickeya</taxon>
    </lineage>
</organism>
<evidence type="ECO:0000256" key="1">
    <source>
        <dbReference type="SAM" id="Phobius"/>
    </source>
</evidence>
<feature type="transmembrane region" description="Helical" evidence="1">
    <location>
        <begin position="113"/>
        <end position="128"/>
    </location>
</feature>
<feature type="transmembrane region" description="Helical" evidence="1">
    <location>
        <begin position="12"/>
        <end position="34"/>
    </location>
</feature>
<gene>
    <name evidence="2" type="ORF">D5077_02690</name>
</gene>